<dbReference type="InterPro" id="IPR022451">
    <property type="entry name" value="CHP03829_YokU"/>
</dbReference>
<evidence type="ECO:0000313" key="1">
    <source>
        <dbReference type="EMBL" id="AJI24233.1"/>
    </source>
</evidence>
<dbReference type="AlphaFoldDB" id="A0A0B6AU53"/>
<name>A0A0B6AU53_PRIM2</name>
<evidence type="ECO:0000313" key="2">
    <source>
        <dbReference type="Proteomes" id="UP000031829"/>
    </source>
</evidence>
<dbReference type="NCBIfam" id="TIGR03831">
    <property type="entry name" value="YgiT_finger"/>
    <property type="match status" value="1"/>
</dbReference>
<dbReference type="InterPro" id="IPR022453">
    <property type="entry name" value="Znf_MqsA-type"/>
</dbReference>
<dbReference type="RefSeq" id="WP_013057076.1">
    <property type="nucleotide sequence ID" value="NZ_BCVB01000004.1"/>
</dbReference>
<dbReference type="GeneID" id="93642742"/>
<sequence>MKCQWCESYEAKETDATVYWELPDGTKAIEIKETPSITCSECGITYQTDETVGHIEDQLFLINTSALEKSVTYEQLMSLPRLLKRNYFDFSK</sequence>
<dbReference type="NCBIfam" id="TIGR03829">
    <property type="entry name" value="YokU_near_AblA"/>
    <property type="match status" value="1"/>
</dbReference>
<dbReference type="CDD" id="cd12870">
    <property type="entry name" value="MqsA"/>
    <property type="match status" value="1"/>
</dbReference>
<dbReference type="EMBL" id="CP009920">
    <property type="protein sequence ID" value="AJI24233.1"/>
    <property type="molecule type" value="Genomic_DNA"/>
</dbReference>
<reference evidence="1 2" key="1">
    <citation type="journal article" date="2015" name="Genome Announc.">
        <title>Complete genome sequences for 35 biothreat assay-relevant bacillus species.</title>
        <authorList>
            <person name="Johnson S.L."/>
            <person name="Daligault H.E."/>
            <person name="Davenport K.W."/>
            <person name="Jaissle J."/>
            <person name="Frey K.G."/>
            <person name="Ladner J.T."/>
            <person name="Broomall S.M."/>
            <person name="Bishop-Lilly K.A."/>
            <person name="Bruce D.C."/>
            <person name="Gibbons H.S."/>
            <person name="Coyne S.R."/>
            <person name="Lo C.C."/>
            <person name="Meincke L."/>
            <person name="Munk A.C."/>
            <person name="Koroleva G.I."/>
            <person name="Rosenzweig C.N."/>
            <person name="Palacios G.F."/>
            <person name="Redden C.L."/>
            <person name="Minogue T.D."/>
            <person name="Chain P.S."/>
        </authorList>
    </citation>
    <scope>NUCLEOTIDE SEQUENCE [LARGE SCALE GENOMIC DNA]</scope>
    <source>
        <strain evidence="2">ATCC 14581 / DSM 32 / JCM 2506 / NBRC 15308 / NCIMB 9376 / NCTC 10342 / NRRL B-14308 / VKM B-512</strain>
    </source>
</reference>
<protein>
    <submittedName>
        <fullName evidence="1">YgiT-type zinc finger domain protein</fullName>
    </submittedName>
</protein>
<dbReference type="Proteomes" id="UP000031829">
    <property type="component" value="Chromosome"/>
</dbReference>
<dbReference type="KEGG" id="bmeg:BG04_4751"/>
<dbReference type="HOGENOM" id="CLU_186600_0_0_9"/>
<organism evidence="1 2">
    <name type="scientific">Priestia megaterium (strain ATCC 14581 / DSM 32 / CCUG 1817 / JCM 2506 / NBRC 15308 / NCIMB 9376 / NCTC 10342 / NRRL B-14308 / VKM B-512 / Ford 19)</name>
    <name type="common">Bacillus megaterium</name>
    <dbReference type="NCBI Taxonomy" id="1348623"/>
    <lineage>
        <taxon>Bacteria</taxon>
        <taxon>Bacillati</taxon>
        <taxon>Bacillota</taxon>
        <taxon>Bacilli</taxon>
        <taxon>Bacillales</taxon>
        <taxon>Bacillaceae</taxon>
        <taxon>Priestia</taxon>
    </lineage>
</organism>
<proteinExistence type="predicted"/>
<dbReference type="Pfam" id="PF14122">
    <property type="entry name" value="YokU"/>
    <property type="match status" value="1"/>
</dbReference>
<accession>A0A0B6AU53</accession>
<gene>
    <name evidence="1" type="ORF">BG04_4751</name>
</gene>